<gene>
    <name evidence="2" type="ORF">PHMEG_0005386</name>
</gene>
<comment type="caution">
    <text evidence="2">The sequence shown here is derived from an EMBL/GenBank/DDBJ whole genome shotgun (WGS) entry which is preliminary data.</text>
</comment>
<sequence>MRVKLKIDGTGYRVNRWVHVGRLKPQALSPRRPVDEITLDANDSLDAELLPEYRWEEDNQNDGYEVERILDLRWTKRTGISRRTREYIVKWKGMSILNGYHCRNSTVEPC</sequence>
<organism evidence="2 3">
    <name type="scientific">Phytophthora megakarya</name>
    <dbReference type="NCBI Taxonomy" id="4795"/>
    <lineage>
        <taxon>Eukaryota</taxon>
        <taxon>Sar</taxon>
        <taxon>Stramenopiles</taxon>
        <taxon>Oomycota</taxon>
        <taxon>Peronosporomycetes</taxon>
        <taxon>Peronosporales</taxon>
        <taxon>Peronosporaceae</taxon>
        <taxon>Phytophthora</taxon>
    </lineage>
</organism>
<dbReference type="EMBL" id="NBNE01000348">
    <property type="protein sequence ID" value="OWZ20211.1"/>
    <property type="molecule type" value="Genomic_DNA"/>
</dbReference>
<dbReference type="Proteomes" id="UP000198211">
    <property type="component" value="Unassembled WGS sequence"/>
</dbReference>
<proteinExistence type="predicted"/>
<evidence type="ECO:0000259" key="1">
    <source>
        <dbReference type="PROSITE" id="PS50013"/>
    </source>
</evidence>
<name>A0A225WRK0_9STRA</name>
<evidence type="ECO:0000313" key="3">
    <source>
        <dbReference type="Proteomes" id="UP000198211"/>
    </source>
</evidence>
<accession>A0A225WRK0</accession>
<feature type="non-terminal residue" evidence="2">
    <location>
        <position position="110"/>
    </location>
</feature>
<dbReference type="OrthoDB" id="143113at2759"/>
<protein>
    <recommendedName>
        <fullName evidence="1">Chromo domain-containing protein</fullName>
    </recommendedName>
</protein>
<feature type="domain" description="Chromo" evidence="1">
    <location>
        <begin position="64"/>
        <end position="110"/>
    </location>
</feature>
<dbReference type="InterPro" id="IPR000953">
    <property type="entry name" value="Chromo/chromo_shadow_dom"/>
</dbReference>
<dbReference type="AlphaFoldDB" id="A0A225WRK0"/>
<dbReference type="PROSITE" id="PS50013">
    <property type="entry name" value="CHROMO_2"/>
    <property type="match status" value="1"/>
</dbReference>
<evidence type="ECO:0000313" key="2">
    <source>
        <dbReference type="EMBL" id="OWZ20211.1"/>
    </source>
</evidence>
<reference evidence="3" key="1">
    <citation type="submission" date="2017-03" db="EMBL/GenBank/DDBJ databases">
        <title>Phytopthora megakarya and P. palmivora, two closely related causual agents of cacao black pod achieved similar genome size and gene model numbers by different mechanisms.</title>
        <authorList>
            <person name="Ali S."/>
            <person name="Shao J."/>
            <person name="Larry D.J."/>
            <person name="Kronmiller B."/>
            <person name="Shen D."/>
            <person name="Strem M.D."/>
            <person name="Melnick R.L."/>
            <person name="Guiltinan M.J."/>
            <person name="Tyler B.M."/>
            <person name="Meinhardt L.W."/>
            <person name="Bailey B.A."/>
        </authorList>
    </citation>
    <scope>NUCLEOTIDE SEQUENCE [LARGE SCALE GENOMIC DNA]</scope>
    <source>
        <strain evidence="3">zdho120</strain>
    </source>
</reference>
<dbReference type="InterPro" id="IPR016197">
    <property type="entry name" value="Chromo-like_dom_sf"/>
</dbReference>
<keyword evidence="3" id="KW-1185">Reference proteome</keyword>
<dbReference type="Gene3D" id="2.40.50.40">
    <property type="match status" value="1"/>
</dbReference>
<dbReference type="SUPFAM" id="SSF54160">
    <property type="entry name" value="Chromo domain-like"/>
    <property type="match status" value="1"/>
</dbReference>